<reference evidence="2 3" key="1">
    <citation type="journal article" date="2009" name="PLoS ONE">
        <title>Complete genome sequence of the aerobic CO-oxidizing thermophile Thermomicrobium roseum.</title>
        <authorList>
            <person name="Wu D."/>
            <person name="Raymond J."/>
            <person name="Wu M."/>
            <person name="Chatterji S."/>
            <person name="Ren Q."/>
            <person name="Graham J.E."/>
            <person name="Bryant D.A."/>
            <person name="Robb F."/>
            <person name="Colman A."/>
            <person name="Tallon L.J."/>
            <person name="Badger J.H."/>
            <person name="Madupu R."/>
            <person name="Ward N.L."/>
            <person name="Eisen J.A."/>
        </authorList>
    </citation>
    <scope>NUCLEOTIDE SEQUENCE [LARGE SCALE GENOMIC DNA]</scope>
    <source>
        <strain evidence="3">ATCC 27502 / DSM 5159 / P-2</strain>
        <plasmid evidence="2">unnamed</plasmid>
    </source>
</reference>
<evidence type="ECO:0000313" key="2">
    <source>
        <dbReference type="EMBL" id="ACM06712.1"/>
    </source>
</evidence>
<dbReference type="HOGENOM" id="CLU_2025669_0_0_0"/>
<gene>
    <name evidence="2" type="ordered locus">trd_A0501</name>
</gene>
<evidence type="ECO:0000256" key="1">
    <source>
        <dbReference type="SAM" id="MobiDB-lite"/>
    </source>
</evidence>
<evidence type="ECO:0000313" key="3">
    <source>
        <dbReference type="Proteomes" id="UP000000447"/>
    </source>
</evidence>
<geneLocation type="plasmid" evidence="3">
    <name>Tros</name>
</geneLocation>
<keyword evidence="3" id="KW-1185">Reference proteome</keyword>
<keyword evidence="2" id="KW-0614">Plasmid</keyword>
<organism evidence="2 3">
    <name type="scientific">Thermomicrobium roseum (strain ATCC 27502 / DSM 5159 / P-2)</name>
    <dbReference type="NCBI Taxonomy" id="309801"/>
    <lineage>
        <taxon>Bacteria</taxon>
        <taxon>Pseudomonadati</taxon>
        <taxon>Thermomicrobiota</taxon>
        <taxon>Thermomicrobia</taxon>
        <taxon>Thermomicrobiales</taxon>
        <taxon>Thermomicrobiaceae</taxon>
        <taxon>Thermomicrobium</taxon>
    </lineage>
</organism>
<dbReference type="EMBL" id="CP001276">
    <property type="protein sequence ID" value="ACM06712.1"/>
    <property type="molecule type" value="Genomic_DNA"/>
</dbReference>
<proteinExistence type="predicted"/>
<sequence length="122" mass="13276">MRLPGRPPSSIRVRALASVGIEIDDVGVLHFNDREESPTRTQLEAVQRERARARALPDRLVRLVAEAPAAVARGFLSTPVSDLVREESEQGGMAGDHRRESRACLQDARLGASDGPSPARRS</sequence>
<dbReference type="Proteomes" id="UP000000447">
    <property type="component" value="Plasmid unnamed"/>
</dbReference>
<protein>
    <submittedName>
        <fullName evidence="2">Uncharacterized protein</fullName>
    </submittedName>
</protein>
<feature type="region of interest" description="Disordered" evidence="1">
    <location>
        <begin position="85"/>
        <end position="122"/>
    </location>
</feature>
<dbReference type="KEGG" id="tro:trd_A0501"/>
<name>B9L3Y7_THERP</name>
<dbReference type="eggNOG" id="COG0372">
    <property type="taxonomic scope" value="Bacteria"/>
</dbReference>
<accession>B9L3Y7</accession>
<dbReference type="AlphaFoldDB" id="B9L3Y7"/>